<dbReference type="Pfam" id="PF02771">
    <property type="entry name" value="Acyl-CoA_dh_N"/>
    <property type="match status" value="1"/>
</dbReference>
<feature type="domain" description="Acetyl-CoA dehydrogenase-like C-terminal" evidence="9">
    <location>
        <begin position="479"/>
        <end position="593"/>
    </location>
</feature>
<evidence type="ECO:0000259" key="8">
    <source>
        <dbReference type="Pfam" id="PF02771"/>
    </source>
</evidence>
<dbReference type="RefSeq" id="WP_394828211.1">
    <property type="nucleotide sequence ID" value="NZ_CP089984.1"/>
</dbReference>
<accession>A0ABZ2M7T8</accession>
<evidence type="ECO:0000259" key="6">
    <source>
        <dbReference type="Pfam" id="PF00441"/>
    </source>
</evidence>
<reference evidence="10 11" key="1">
    <citation type="submission" date="2021-12" db="EMBL/GenBank/DDBJ databases">
        <title>Discovery of the Pendulisporaceae a myxobacterial family with distinct sporulation behavior and unique specialized metabolism.</title>
        <authorList>
            <person name="Garcia R."/>
            <person name="Popoff A."/>
            <person name="Bader C.D."/>
            <person name="Loehr J."/>
            <person name="Walesch S."/>
            <person name="Walt C."/>
            <person name="Boldt J."/>
            <person name="Bunk B."/>
            <person name="Haeckl F.J.F.P.J."/>
            <person name="Gunesch A.P."/>
            <person name="Birkelbach J."/>
            <person name="Nuebel U."/>
            <person name="Pietschmann T."/>
            <person name="Bach T."/>
            <person name="Mueller R."/>
        </authorList>
    </citation>
    <scope>NUCLEOTIDE SEQUENCE [LARGE SCALE GENOMIC DNA]</scope>
    <source>
        <strain evidence="10 11">MSr11954</strain>
    </source>
</reference>
<organism evidence="10 11">
    <name type="scientific">Pendulispora albinea</name>
    <dbReference type="NCBI Taxonomy" id="2741071"/>
    <lineage>
        <taxon>Bacteria</taxon>
        <taxon>Pseudomonadati</taxon>
        <taxon>Myxococcota</taxon>
        <taxon>Myxococcia</taxon>
        <taxon>Myxococcales</taxon>
        <taxon>Sorangiineae</taxon>
        <taxon>Pendulisporaceae</taxon>
        <taxon>Pendulispora</taxon>
    </lineage>
</organism>
<dbReference type="Pfam" id="PF12806">
    <property type="entry name" value="Acyl-CoA_dh_C"/>
    <property type="match status" value="1"/>
</dbReference>
<evidence type="ECO:0000259" key="7">
    <source>
        <dbReference type="Pfam" id="PF02770"/>
    </source>
</evidence>
<keyword evidence="11" id="KW-1185">Reference proteome</keyword>
<evidence type="ECO:0000256" key="4">
    <source>
        <dbReference type="ARBA" id="ARBA00022827"/>
    </source>
</evidence>
<dbReference type="Gene3D" id="1.20.140.10">
    <property type="entry name" value="Butyryl-CoA Dehydrogenase, subunit A, domain 3"/>
    <property type="match status" value="1"/>
</dbReference>
<dbReference type="InterPro" id="IPR009100">
    <property type="entry name" value="AcylCoA_DH/oxidase_NM_dom_sf"/>
</dbReference>
<dbReference type="InterPro" id="IPR036250">
    <property type="entry name" value="AcylCo_DH-like_C"/>
</dbReference>
<feature type="domain" description="Acyl-CoA oxidase/dehydrogenase middle" evidence="7">
    <location>
        <begin position="161"/>
        <end position="268"/>
    </location>
</feature>
<evidence type="ECO:0000259" key="9">
    <source>
        <dbReference type="Pfam" id="PF12806"/>
    </source>
</evidence>
<dbReference type="SUPFAM" id="SSF47203">
    <property type="entry name" value="Acyl-CoA dehydrogenase C-terminal domain-like"/>
    <property type="match status" value="1"/>
</dbReference>
<keyword evidence="5" id="KW-0560">Oxidoreductase</keyword>
<dbReference type="Gene3D" id="1.10.540.10">
    <property type="entry name" value="Acyl-CoA dehydrogenase/oxidase, N-terminal domain"/>
    <property type="match status" value="1"/>
</dbReference>
<feature type="domain" description="Acyl-CoA dehydrogenase/oxidase C-terminal" evidence="6">
    <location>
        <begin position="284"/>
        <end position="448"/>
    </location>
</feature>
<evidence type="ECO:0000256" key="2">
    <source>
        <dbReference type="ARBA" id="ARBA00009347"/>
    </source>
</evidence>
<dbReference type="InterPro" id="IPR046373">
    <property type="entry name" value="Acyl-CoA_Oxase/DH_mid-dom_sf"/>
</dbReference>
<evidence type="ECO:0000256" key="3">
    <source>
        <dbReference type="ARBA" id="ARBA00022630"/>
    </source>
</evidence>
<sequence>MDKIIDRRDLDFVLYDLLQVEELTRYPRFAEHSRQTFASAIGTALAIAEQKFAPCNRKCDANEPHFDGERVHVIPEVKEAIDAFAQAGFIAAMYDEAQGGMQLPYCVTLACYAIFRGANVAVDAYATLTAGAADLIHEFGSPEQKARYLAPMLTGRYFGTMVLTEPQAGSSLADVETSATPRPDGTYAIKGNKIFISGGDHELSDNIVHMVLARIPGAPPGVKGISLFIVPKYRVDSEGRLGAKNDVALAGLIHKMGYRGTTSTMLNFGENDGCAGELVGEPHRGLTYMFQMMNAARVGVGLGAAMLGYTGYLHALDYARERLQGRSGKDPHAPPVPIIRHADVRRMLLAQKAYVEGALALCLYAGLLVDRQKYAATDEERREARLLLDLLTPIVKTWPSRYGVEANSLAIQVHGGYGYTREYAVEQFFRDNRLNEIHEGTSGIQALDLLGRKVIAENGAPLRLFGRALAETVLAARGCEDAELAQHAAHLSDAWERLVETTRVLGGAMAKNPELGLANASVYLDMFGHTVMAWIWLKQALVAWPKRSADGAEGDFYRGKLGAARYFFHWELPKTGPQHTLLRSLDTSCLEMQEGWF</sequence>
<evidence type="ECO:0000256" key="1">
    <source>
        <dbReference type="ARBA" id="ARBA00001974"/>
    </source>
</evidence>
<evidence type="ECO:0000313" key="10">
    <source>
        <dbReference type="EMBL" id="WXB18578.1"/>
    </source>
</evidence>
<dbReference type="InterPro" id="IPR013786">
    <property type="entry name" value="AcylCoA_DH/ox_N"/>
</dbReference>
<comment type="cofactor">
    <cofactor evidence="1 5">
        <name>FAD</name>
        <dbReference type="ChEBI" id="CHEBI:57692"/>
    </cofactor>
</comment>
<dbReference type="InterPro" id="IPR037069">
    <property type="entry name" value="AcylCoA_DH/ox_N_sf"/>
</dbReference>
<evidence type="ECO:0000313" key="11">
    <source>
        <dbReference type="Proteomes" id="UP001370348"/>
    </source>
</evidence>
<dbReference type="PANTHER" id="PTHR42803:SF3">
    <property type="entry name" value="ACYL-COA DEHYDROGENASE-RELATED"/>
    <property type="match status" value="1"/>
</dbReference>
<dbReference type="InterPro" id="IPR025878">
    <property type="entry name" value="Acyl-CoA_dh-like_C_dom"/>
</dbReference>
<dbReference type="Gene3D" id="2.40.110.10">
    <property type="entry name" value="Butyryl-CoA Dehydrogenase, subunit A, domain 2"/>
    <property type="match status" value="1"/>
</dbReference>
<dbReference type="Pfam" id="PF02770">
    <property type="entry name" value="Acyl-CoA_dh_M"/>
    <property type="match status" value="1"/>
</dbReference>
<proteinExistence type="inferred from homology"/>
<dbReference type="InterPro" id="IPR052166">
    <property type="entry name" value="Diverse_Acyl-CoA_DH"/>
</dbReference>
<name>A0ABZ2M7T8_9BACT</name>
<dbReference type="InterPro" id="IPR009075">
    <property type="entry name" value="AcylCo_DH/oxidase_C"/>
</dbReference>
<dbReference type="EMBL" id="CP089984">
    <property type="protein sequence ID" value="WXB18578.1"/>
    <property type="molecule type" value="Genomic_DNA"/>
</dbReference>
<gene>
    <name evidence="10" type="ORF">LZC94_15220</name>
</gene>
<feature type="domain" description="Acyl-CoA dehydrogenase/oxidase N-terminal" evidence="8">
    <location>
        <begin position="46"/>
        <end position="155"/>
    </location>
</feature>
<dbReference type="InterPro" id="IPR006091">
    <property type="entry name" value="Acyl-CoA_Oxase/DH_mid-dom"/>
</dbReference>
<dbReference type="SUPFAM" id="SSF56645">
    <property type="entry name" value="Acyl-CoA dehydrogenase NM domain-like"/>
    <property type="match status" value="1"/>
</dbReference>
<keyword evidence="3 5" id="KW-0285">Flavoprotein</keyword>
<comment type="similarity">
    <text evidence="2 5">Belongs to the acyl-CoA dehydrogenase family.</text>
</comment>
<dbReference type="Proteomes" id="UP001370348">
    <property type="component" value="Chromosome"/>
</dbReference>
<protein>
    <submittedName>
        <fullName evidence="10">Acyl-CoA dehydrogenase</fullName>
    </submittedName>
</protein>
<keyword evidence="4 5" id="KW-0274">FAD</keyword>
<dbReference type="Pfam" id="PF00441">
    <property type="entry name" value="Acyl-CoA_dh_1"/>
    <property type="match status" value="1"/>
</dbReference>
<dbReference type="PANTHER" id="PTHR42803">
    <property type="entry name" value="ACYL-COA DEHYDROGENASE"/>
    <property type="match status" value="1"/>
</dbReference>
<evidence type="ECO:0000256" key="5">
    <source>
        <dbReference type="RuleBase" id="RU362125"/>
    </source>
</evidence>